<dbReference type="Pfam" id="PF01967">
    <property type="entry name" value="MoaC"/>
    <property type="match status" value="1"/>
</dbReference>
<keyword evidence="9" id="KW-1185">Reference proteome</keyword>
<dbReference type="HAMAP" id="MF_01224_B">
    <property type="entry name" value="MoaC_B"/>
    <property type="match status" value="1"/>
</dbReference>
<dbReference type="InterPro" id="IPR002820">
    <property type="entry name" value="Mopterin_CF_biosynth-C_dom"/>
</dbReference>
<dbReference type="UniPathway" id="UPA00344"/>
<dbReference type="RefSeq" id="WP_073023441.1">
    <property type="nucleotide sequence ID" value="NZ_FQZS01000003.1"/>
</dbReference>
<dbReference type="EC" id="4.6.1.17" evidence="3 6"/>
<evidence type="ECO:0000313" key="9">
    <source>
        <dbReference type="Proteomes" id="UP000184442"/>
    </source>
</evidence>
<proteinExistence type="inferred from homology"/>
<feature type="binding site" evidence="6">
    <location>
        <begin position="75"/>
        <end position="77"/>
    </location>
    <ligand>
        <name>substrate</name>
    </ligand>
</feature>
<dbReference type="InterPro" id="IPR050105">
    <property type="entry name" value="MoCo_biosynth_MoaA/MoaC"/>
</dbReference>
<dbReference type="STRING" id="1122184.SAMN02745176_00126"/>
<dbReference type="CDD" id="cd01420">
    <property type="entry name" value="MoaC_PE"/>
    <property type="match status" value="1"/>
</dbReference>
<feature type="active site" evidence="6">
    <location>
        <position position="128"/>
    </location>
</feature>
<accession>A0A1M6AV92</accession>
<comment type="function">
    <text evidence="6">Catalyzes the conversion of (8S)-3',8-cyclo-7,8-dihydroguanosine 5'-triphosphate to cyclic pyranopterin monophosphate (cPMP).</text>
</comment>
<sequence>MERLNHLNERGYAKMVDVTEKDESIREAVAKGSVYMSKETIRAIIEGKIKKGDVLSVAQVGGIMGAKSTSDIIPMCHNINIYGADMDFKIDKANCKIDITAAVKTYGVTGVEMEALTAVSVAALTIYDMCKDIDKEMIISDIHLVKKTGGKSGDFHFTNILRNTTCS</sequence>
<dbReference type="InterPro" id="IPR023045">
    <property type="entry name" value="MoaC"/>
</dbReference>
<dbReference type="PANTHER" id="PTHR22960:SF29">
    <property type="entry name" value="CYCLIC PYRANOPTERIN MONOPHOSPHATE SYNTHASE"/>
    <property type="match status" value="1"/>
</dbReference>
<dbReference type="GO" id="GO:0006777">
    <property type="term" value="P:Mo-molybdopterin cofactor biosynthetic process"/>
    <property type="evidence" value="ECO:0007669"/>
    <property type="project" value="UniProtKB-UniRule"/>
</dbReference>
<evidence type="ECO:0000256" key="2">
    <source>
        <dbReference type="ARBA" id="ARBA00005046"/>
    </source>
</evidence>
<dbReference type="NCBIfam" id="TIGR00581">
    <property type="entry name" value="moaC"/>
    <property type="match status" value="1"/>
</dbReference>
<dbReference type="NCBIfam" id="NF006870">
    <property type="entry name" value="PRK09364.1"/>
    <property type="match status" value="1"/>
</dbReference>
<comment type="similarity">
    <text evidence="6">Belongs to the MoaC family.</text>
</comment>
<evidence type="ECO:0000256" key="4">
    <source>
        <dbReference type="ARBA" id="ARBA00023150"/>
    </source>
</evidence>
<evidence type="ECO:0000313" key="8">
    <source>
        <dbReference type="EMBL" id="SHI40238.1"/>
    </source>
</evidence>
<dbReference type="InterPro" id="IPR036522">
    <property type="entry name" value="MoaC_sf"/>
</dbReference>
<comment type="subunit">
    <text evidence="6">Homohexamer; trimer of dimers.</text>
</comment>
<feature type="domain" description="Molybdopterin cofactor biosynthesis C (MoaC)" evidence="7">
    <location>
        <begin position="15"/>
        <end position="150"/>
    </location>
</feature>
<comment type="catalytic activity">
    <reaction evidence="1 6">
        <text>(8S)-3',8-cyclo-7,8-dihydroguanosine 5'-triphosphate = cyclic pyranopterin phosphate + diphosphate</text>
        <dbReference type="Rhea" id="RHEA:49580"/>
        <dbReference type="ChEBI" id="CHEBI:33019"/>
        <dbReference type="ChEBI" id="CHEBI:59648"/>
        <dbReference type="ChEBI" id="CHEBI:131766"/>
        <dbReference type="EC" id="4.6.1.17"/>
    </reaction>
</comment>
<dbReference type="AlphaFoldDB" id="A0A1M6AV92"/>
<dbReference type="SUPFAM" id="SSF55040">
    <property type="entry name" value="Molybdenum cofactor biosynthesis protein C, MoaC"/>
    <property type="match status" value="1"/>
</dbReference>
<evidence type="ECO:0000256" key="6">
    <source>
        <dbReference type="HAMAP-Rule" id="MF_01224"/>
    </source>
</evidence>
<dbReference type="PANTHER" id="PTHR22960">
    <property type="entry name" value="MOLYBDOPTERIN COFACTOR SYNTHESIS PROTEIN A"/>
    <property type="match status" value="1"/>
</dbReference>
<feature type="binding site" evidence="6">
    <location>
        <begin position="113"/>
        <end position="114"/>
    </location>
    <ligand>
        <name>substrate</name>
    </ligand>
</feature>
<dbReference type="OrthoDB" id="9794429at2"/>
<name>A0A1M6AV92_9FIRM</name>
<organism evidence="8 9">
    <name type="scientific">Lutispora thermophila DSM 19022</name>
    <dbReference type="NCBI Taxonomy" id="1122184"/>
    <lineage>
        <taxon>Bacteria</taxon>
        <taxon>Bacillati</taxon>
        <taxon>Bacillota</taxon>
        <taxon>Clostridia</taxon>
        <taxon>Lutisporales</taxon>
        <taxon>Lutisporaceae</taxon>
        <taxon>Lutispora</taxon>
    </lineage>
</organism>
<dbReference type="Gene3D" id="3.30.70.640">
    <property type="entry name" value="Molybdopterin cofactor biosynthesis C (MoaC) domain"/>
    <property type="match status" value="1"/>
</dbReference>
<evidence type="ECO:0000256" key="3">
    <source>
        <dbReference type="ARBA" id="ARBA00012575"/>
    </source>
</evidence>
<comment type="pathway">
    <text evidence="2 6">Cofactor biosynthesis; molybdopterin biosynthesis.</text>
</comment>
<reference evidence="8 9" key="1">
    <citation type="submission" date="2016-11" db="EMBL/GenBank/DDBJ databases">
        <authorList>
            <person name="Jaros S."/>
            <person name="Januszkiewicz K."/>
            <person name="Wedrychowicz H."/>
        </authorList>
    </citation>
    <scope>NUCLEOTIDE SEQUENCE [LARGE SCALE GENOMIC DNA]</scope>
    <source>
        <strain evidence="8 9">DSM 19022</strain>
    </source>
</reference>
<keyword evidence="5 6" id="KW-0456">Lyase</keyword>
<evidence type="ECO:0000256" key="1">
    <source>
        <dbReference type="ARBA" id="ARBA00001637"/>
    </source>
</evidence>
<dbReference type="InterPro" id="IPR047594">
    <property type="entry name" value="MoaC_bact/euk"/>
</dbReference>
<evidence type="ECO:0000256" key="5">
    <source>
        <dbReference type="ARBA" id="ARBA00023239"/>
    </source>
</evidence>
<gene>
    <name evidence="6" type="primary">moaC</name>
    <name evidence="8" type="ORF">SAMN02745176_00126</name>
</gene>
<dbReference type="GO" id="GO:0061799">
    <property type="term" value="F:cyclic pyranopterin monophosphate synthase activity"/>
    <property type="evidence" value="ECO:0007669"/>
    <property type="project" value="UniProtKB-UniRule"/>
</dbReference>
<evidence type="ECO:0000259" key="7">
    <source>
        <dbReference type="Pfam" id="PF01967"/>
    </source>
</evidence>
<protein>
    <recommendedName>
        <fullName evidence="3 6">Cyclic pyranopterin monophosphate synthase</fullName>
        <ecNumber evidence="3 6">4.6.1.17</ecNumber>
    </recommendedName>
    <alternativeName>
        <fullName evidence="6">Molybdenum cofactor biosynthesis protein C</fullName>
    </alternativeName>
</protein>
<dbReference type="Proteomes" id="UP000184442">
    <property type="component" value="Unassembled WGS sequence"/>
</dbReference>
<keyword evidence="4 6" id="KW-0501">Molybdenum cofactor biosynthesis</keyword>
<dbReference type="EMBL" id="FQZS01000003">
    <property type="protein sequence ID" value="SHI40238.1"/>
    <property type="molecule type" value="Genomic_DNA"/>
</dbReference>